<keyword evidence="12" id="KW-1185">Reference proteome</keyword>
<dbReference type="GO" id="GO:0016491">
    <property type="term" value="F:oxidoreductase activity"/>
    <property type="evidence" value="ECO:0007669"/>
    <property type="project" value="UniProtKB-KW"/>
</dbReference>
<name>H3B4I8_LATCH</name>
<feature type="domain" description="GFO/IDH/MocA-like oxidoreductase" evidence="10">
    <location>
        <begin position="130"/>
        <end position="260"/>
    </location>
</feature>
<reference evidence="11" key="3">
    <citation type="submission" date="2025-09" db="UniProtKB">
        <authorList>
            <consortium name="Ensembl"/>
        </authorList>
    </citation>
    <scope>IDENTIFICATION</scope>
</reference>
<evidence type="ECO:0000259" key="9">
    <source>
        <dbReference type="Pfam" id="PF01408"/>
    </source>
</evidence>
<dbReference type="GeneTree" id="ENSGT00940000156501"/>
<dbReference type="GO" id="GO:0030198">
    <property type="term" value="P:extracellular matrix organization"/>
    <property type="evidence" value="ECO:0007669"/>
    <property type="project" value="TreeGrafter"/>
</dbReference>
<dbReference type="EMBL" id="AFYH01042437">
    <property type="status" value="NOT_ANNOTATED_CDS"/>
    <property type="molecule type" value="Genomic_DNA"/>
</dbReference>
<keyword evidence="5" id="KW-0732">Signal</keyword>
<dbReference type="GeneID" id="102346197"/>
<evidence type="ECO:0000256" key="7">
    <source>
        <dbReference type="ARBA" id="ARBA00037474"/>
    </source>
</evidence>
<dbReference type="PANTHER" id="PTHR43818">
    <property type="entry name" value="BCDNA.GH03377"/>
    <property type="match status" value="1"/>
</dbReference>
<dbReference type="OrthoDB" id="446809at2759"/>
<accession>H3B4I8</accession>
<dbReference type="RefSeq" id="XP_005992845.1">
    <property type="nucleotide sequence ID" value="XM_005992783.1"/>
</dbReference>
<evidence type="ECO:0000256" key="2">
    <source>
        <dbReference type="ARBA" id="ARBA00010928"/>
    </source>
</evidence>
<dbReference type="FunCoup" id="H3B4I8">
    <property type="interactions" value="76"/>
</dbReference>
<feature type="domain" description="Gfo/Idh/MocA-like oxidoreductase N-terminal" evidence="9">
    <location>
        <begin position="7"/>
        <end position="115"/>
    </location>
</feature>
<dbReference type="InterPro" id="IPR036291">
    <property type="entry name" value="NAD(P)-bd_dom_sf"/>
</dbReference>
<evidence type="ECO:0000259" key="10">
    <source>
        <dbReference type="Pfam" id="PF22725"/>
    </source>
</evidence>
<dbReference type="RefSeq" id="XP_064414628.1">
    <property type="nucleotide sequence ID" value="XM_064558558.1"/>
</dbReference>
<dbReference type="Gene3D" id="3.30.360.10">
    <property type="entry name" value="Dihydrodipicolinate Reductase, domain 2"/>
    <property type="match status" value="1"/>
</dbReference>
<dbReference type="AlphaFoldDB" id="H3B4I8"/>
<evidence type="ECO:0000256" key="1">
    <source>
        <dbReference type="ARBA" id="ARBA00004498"/>
    </source>
</evidence>
<comment type="subcellular location">
    <subcellularLocation>
        <location evidence="1">Secreted</location>
        <location evidence="1">Extracellular space</location>
        <location evidence="1">Extracellular matrix</location>
    </subcellularLocation>
</comment>
<dbReference type="GO" id="GO:0031012">
    <property type="term" value="C:extracellular matrix"/>
    <property type="evidence" value="ECO:0007669"/>
    <property type="project" value="TreeGrafter"/>
</dbReference>
<dbReference type="SUPFAM" id="SSF51735">
    <property type="entry name" value="NAD(P)-binding Rossmann-fold domains"/>
    <property type="match status" value="1"/>
</dbReference>
<evidence type="ECO:0000256" key="5">
    <source>
        <dbReference type="ARBA" id="ARBA00022729"/>
    </source>
</evidence>
<dbReference type="EMBL" id="AFYH01042434">
    <property type="status" value="NOT_ANNOTATED_CDS"/>
    <property type="molecule type" value="Genomic_DNA"/>
</dbReference>
<dbReference type="Pfam" id="PF01408">
    <property type="entry name" value="GFO_IDH_MocA"/>
    <property type="match status" value="1"/>
</dbReference>
<dbReference type="STRING" id="7897.ENSLACP00000016809"/>
<dbReference type="OMA" id="YVGEIQV"/>
<organism evidence="11 12">
    <name type="scientific">Latimeria chalumnae</name>
    <name type="common">Coelacanth</name>
    <dbReference type="NCBI Taxonomy" id="7897"/>
    <lineage>
        <taxon>Eukaryota</taxon>
        <taxon>Metazoa</taxon>
        <taxon>Chordata</taxon>
        <taxon>Craniata</taxon>
        <taxon>Vertebrata</taxon>
        <taxon>Euteleostomi</taxon>
        <taxon>Coelacanthiformes</taxon>
        <taxon>Coelacanthidae</taxon>
        <taxon>Latimeria</taxon>
    </lineage>
</organism>
<dbReference type="HOGENOM" id="CLU_023194_8_0_1"/>
<comment type="similarity">
    <text evidence="2">Belongs to the Gfo/Idh/MocA family.</text>
</comment>
<keyword evidence="6" id="KW-0560">Oxidoreductase</keyword>
<dbReference type="InParanoid" id="H3B4I8"/>
<dbReference type="InterPro" id="IPR000683">
    <property type="entry name" value="Gfo/Idh/MocA-like_OxRdtase_N"/>
</dbReference>
<dbReference type="EMBL" id="AFYH01042435">
    <property type="status" value="NOT_ANNOTATED_CDS"/>
    <property type="molecule type" value="Genomic_DNA"/>
</dbReference>
<sequence length="386" mass="42903">MKMLPGIGVFGTGSMVRVLVPLLRAEGFSIEAVWGKTDEEAKQLAKEMEIPFHTSRTDEVLLHPEVDLICINVPPPLTRQIAVKALGIGKNVVCEKAATSVDAFKMVTAARYYPKLMSIMGNILRFLPAFVRMKQLIDDGYIGSVMICDVHVYWGSLLSNEYNWICDELMGGGGLHSMGTYIIDLLTHLTGKRAEKVHGLLKTFVKQTAAINGIRHVTSDDFCFFEMIMAGDICSTVTLNFNMPGSFVQEVMIVGSAGRLIVRGTELYGHKNTAVKEELLYTDSLCTQVTGILGESARDIPSLYLKGMIYMVQALRQSFQNQEDRRTWDYKPVSMAASFEDGLYMQSVVDAIKKSSRSGVWEAVEVMTEEPDANQNLCEALQRNNL</sequence>
<reference evidence="11" key="2">
    <citation type="submission" date="2025-08" db="UniProtKB">
        <authorList>
            <consortium name="Ensembl"/>
        </authorList>
    </citation>
    <scope>IDENTIFICATION</scope>
</reference>
<dbReference type="InterPro" id="IPR055170">
    <property type="entry name" value="GFO_IDH_MocA-like_dom"/>
</dbReference>
<gene>
    <name evidence="11" type="primary">GFOD2</name>
</gene>
<dbReference type="KEGG" id="lcm:102346197"/>
<evidence type="ECO:0000256" key="8">
    <source>
        <dbReference type="ARBA" id="ARBA00040293"/>
    </source>
</evidence>
<evidence type="ECO:0000256" key="6">
    <source>
        <dbReference type="ARBA" id="ARBA00023002"/>
    </source>
</evidence>
<dbReference type="InterPro" id="IPR050463">
    <property type="entry name" value="Gfo/Idh/MocA_oxidrdct_glycsds"/>
</dbReference>
<dbReference type="GO" id="GO:0000166">
    <property type="term" value="F:nucleotide binding"/>
    <property type="evidence" value="ECO:0007669"/>
    <property type="project" value="InterPro"/>
</dbReference>
<dbReference type="Ensembl" id="ENSLACT00000016927.2">
    <property type="protein sequence ID" value="ENSLACP00000016809.2"/>
    <property type="gene ID" value="ENSLACG00000014805.2"/>
</dbReference>
<evidence type="ECO:0000256" key="4">
    <source>
        <dbReference type="ARBA" id="ARBA00022530"/>
    </source>
</evidence>
<dbReference type="EMBL" id="AFYH01042436">
    <property type="status" value="NOT_ANNOTATED_CDS"/>
    <property type="molecule type" value="Genomic_DNA"/>
</dbReference>
<reference evidence="12" key="1">
    <citation type="submission" date="2011-08" db="EMBL/GenBank/DDBJ databases">
        <title>The draft genome of Latimeria chalumnae.</title>
        <authorList>
            <person name="Di Palma F."/>
            <person name="Alfoldi J."/>
            <person name="Johnson J."/>
            <person name="Berlin A."/>
            <person name="Gnerre S."/>
            <person name="Jaffe D."/>
            <person name="MacCallum I."/>
            <person name="Young S."/>
            <person name="Walker B.J."/>
            <person name="Lander E."/>
            <person name="Lindblad-Toh K."/>
        </authorList>
    </citation>
    <scope>NUCLEOTIDE SEQUENCE [LARGE SCALE GENOMIC DNA]</scope>
    <source>
        <strain evidence="12">Wild caught</strain>
    </source>
</reference>
<keyword evidence="4" id="KW-0272">Extracellular matrix</keyword>
<dbReference type="EMBL" id="AFYH01042439">
    <property type="status" value="NOT_ANNOTATED_CDS"/>
    <property type="molecule type" value="Genomic_DNA"/>
</dbReference>
<proteinExistence type="inferred from homology"/>
<dbReference type="EMBL" id="AFYH01042432">
    <property type="status" value="NOT_ANNOTATED_CDS"/>
    <property type="molecule type" value="Genomic_DNA"/>
</dbReference>
<dbReference type="SUPFAM" id="SSF55347">
    <property type="entry name" value="Glyceraldehyde-3-phosphate dehydrogenase-like, C-terminal domain"/>
    <property type="match status" value="1"/>
</dbReference>
<dbReference type="EMBL" id="AFYH01042438">
    <property type="status" value="NOT_ANNOTATED_CDS"/>
    <property type="molecule type" value="Genomic_DNA"/>
</dbReference>
<dbReference type="EMBL" id="AFYH01042433">
    <property type="status" value="NOT_ANNOTATED_CDS"/>
    <property type="molecule type" value="Genomic_DNA"/>
</dbReference>
<dbReference type="Pfam" id="PF22725">
    <property type="entry name" value="GFO_IDH_MocA_C3"/>
    <property type="match status" value="1"/>
</dbReference>
<comment type="function">
    <text evidence="7">Promotes matrix assembly.</text>
</comment>
<protein>
    <recommendedName>
        <fullName evidence="8">Glucose-fructose oxidoreductase domain-containing protein 2</fullName>
    </recommendedName>
</protein>
<evidence type="ECO:0000256" key="3">
    <source>
        <dbReference type="ARBA" id="ARBA00022525"/>
    </source>
</evidence>
<dbReference type="PANTHER" id="PTHR43818:SF8">
    <property type="entry name" value="GLUCOSE-FRUCTOSE OXIDOREDUCTASE DOMAIN-CONTAINING PROTEIN 2"/>
    <property type="match status" value="1"/>
</dbReference>
<evidence type="ECO:0000313" key="12">
    <source>
        <dbReference type="Proteomes" id="UP000008672"/>
    </source>
</evidence>
<dbReference type="Bgee" id="ENSLACG00000014805">
    <property type="expression patterns" value="Expressed in post-anal tail muscle and 6 other cell types or tissues"/>
</dbReference>
<dbReference type="Proteomes" id="UP000008672">
    <property type="component" value="Unassembled WGS sequence"/>
</dbReference>
<dbReference type="EMBL" id="AFYH01042431">
    <property type="status" value="NOT_ANNOTATED_CDS"/>
    <property type="molecule type" value="Genomic_DNA"/>
</dbReference>
<dbReference type="Gene3D" id="3.40.50.720">
    <property type="entry name" value="NAD(P)-binding Rossmann-like Domain"/>
    <property type="match status" value="1"/>
</dbReference>
<dbReference type="eggNOG" id="KOG2742">
    <property type="taxonomic scope" value="Eukaryota"/>
</dbReference>
<evidence type="ECO:0000313" key="11">
    <source>
        <dbReference type="Ensembl" id="ENSLACP00000016809.2"/>
    </source>
</evidence>
<dbReference type="FunFam" id="3.30.360.10:FF:000025">
    <property type="entry name" value="Glucose-fructose oxidoreductase domain-containing protein 2"/>
    <property type="match status" value="1"/>
</dbReference>
<dbReference type="CTD" id="81577"/>
<keyword evidence="3" id="KW-0964">Secreted</keyword>